<accession>A0A915JVB4</accession>
<organism evidence="1 2">
    <name type="scientific">Romanomermis culicivorax</name>
    <name type="common">Nematode worm</name>
    <dbReference type="NCBI Taxonomy" id="13658"/>
    <lineage>
        <taxon>Eukaryota</taxon>
        <taxon>Metazoa</taxon>
        <taxon>Ecdysozoa</taxon>
        <taxon>Nematoda</taxon>
        <taxon>Enoplea</taxon>
        <taxon>Dorylaimia</taxon>
        <taxon>Mermithida</taxon>
        <taxon>Mermithoidea</taxon>
        <taxon>Mermithidae</taxon>
        <taxon>Romanomermis</taxon>
    </lineage>
</organism>
<name>A0A915JVB4_ROMCU</name>
<reference evidence="2" key="1">
    <citation type="submission" date="2022-11" db="UniProtKB">
        <authorList>
            <consortium name="WormBaseParasite"/>
        </authorList>
    </citation>
    <scope>IDENTIFICATION</scope>
</reference>
<sequence length="144" mass="16435">MIDRYSAIEATYCEMLQRPCSSKRKIDNKNSKAPGVEHIAFLSFSNPKSDKFHKAASELRTADKFDWERIALRIKERAAPLLRKANRQVSSALKQILPENLRGNKNFQEISEIYELGLQNVNFTAFNLSTSQSTYSFNTSKNLG</sequence>
<evidence type="ECO:0000313" key="1">
    <source>
        <dbReference type="Proteomes" id="UP000887565"/>
    </source>
</evidence>
<protein>
    <submittedName>
        <fullName evidence="2">Uncharacterized protein</fullName>
    </submittedName>
</protein>
<dbReference type="Proteomes" id="UP000887565">
    <property type="component" value="Unplaced"/>
</dbReference>
<proteinExistence type="predicted"/>
<dbReference type="AlphaFoldDB" id="A0A915JVB4"/>
<dbReference type="WBParaSite" id="nRc.2.0.1.t30246-RA">
    <property type="protein sequence ID" value="nRc.2.0.1.t30246-RA"/>
    <property type="gene ID" value="nRc.2.0.1.g30246"/>
</dbReference>
<keyword evidence="1" id="KW-1185">Reference proteome</keyword>
<evidence type="ECO:0000313" key="2">
    <source>
        <dbReference type="WBParaSite" id="nRc.2.0.1.t30246-RA"/>
    </source>
</evidence>